<dbReference type="InterPro" id="IPR043145">
    <property type="entry name" value="Znf_ZZ_sf"/>
</dbReference>
<keyword evidence="2" id="KW-0863">Zinc-finger</keyword>
<sequence>MSFGNPTSLDHLALQQLWANGPPRQVLERFPHLQPPVEYHCDGCGNTIEDSHPRFRCLDCDNFDYCCICKNNSSTTHSGHLFMCFNESAHATNPRDYFRALYEDEDRNAPSDNHGAQDIQGAESAEDSSPEAFTPASYRPIVEEEIRVIALLPGGDSEPVKCRLIHVPIFGGLKYDALSYTWGVEPEESTIRLNELVLPVRLNLLQALLALRRRTETRFLWIDAICINQSDVDEKTREVQRLRQVYAQASKVVIWLGSSTEDSDIAMEMVSNQSLTTGGANGINPGWPALDRLVRRRWWSRVWCIQELASAHWSPMVICGSKFNVWDQMWNATERLADYWARSTLQDSVDCGLSNYVAFSGHDLTVTGLNSIRSQYTSSVRLELFYLLTMTLAYEATDPRDKVYALLGICRSEDRDALVPDYRKTVRQVYIETTEHLMKESLNCFCFNTNSQNTEHFGGNLPSWVSDWSLGARRPSSLWKQAIYAAGHPGPGVGYSPAIVRTDNADLIYVGGCPLDIIEYISEIINSDNTWSSNHPKSLYRTIREIERFFGRRLREKKTLFSSVGIFTIWRTLIADRERPQFTWTSPASAELGKAYEQLRRRAWNDFVVKRCRDTESPGQGGQASAVDATQSRPGQDEDFPVGWEQRMAPQGRPYYLDHITQTTTWLDPRLLTSCISGLRACFLKAIERSSRIETDTETCSEVPGNEMEMNIQKDKGGHDRDETYKSQETTNDEDNLNEDTEDHNVSELRIQAYIYLAKNILQRRRLFITKRGWIGLSSEDIREGDTVTILVGADMPFIVRDPDQGPSGTLKGKERECDDKDIPRQLISEAYVHGAMDGLVFSEMPKIMFAIR</sequence>
<dbReference type="VEuPathDB" id="FungiDB:SI65_03339"/>
<feature type="region of interest" description="Disordered" evidence="4">
    <location>
        <begin position="614"/>
        <end position="642"/>
    </location>
</feature>
<dbReference type="InterPro" id="IPR000433">
    <property type="entry name" value="Znf_ZZ"/>
</dbReference>
<evidence type="ECO:0000313" key="7">
    <source>
        <dbReference type="Proteomes" id="UP000094569"/>
    </source>
</evidence>
<feature type="domain" description="WW" evidence="5">
    <location>
        <begin position="638"/>
        <end position="671"/>
    </location>
</feature>
<dbReference type="AlphaFoldDB" id="A0A1E3BIS3"/>
<evidence type="ECO:0000256" key="3">
    <source>
        <dbReference type="ARBA" id="ARBA00022833"/>
    </source>
</evidence>
<dbReference type="CDD" id="cd02249">
    <property type="entry name" value="ZZ"/>
    <property type="match status" value="1"/>
</dbReference>
<dbReference type="InterPro" id="IPR052895">
    <property type="entry name" value="HetReg/Transcr_Mod"/>
</dbReference>
<proteinExistence type="predicted"/>
<evidence type="ECO:0000259" key="5">
    <source>
        <dbReference type="PROSITE" id="PS50020"/>
    </source>
</evidence>
<dbReference type="InterPro" id="IPR001202">
    <property type="entry name" value="WW_dom"/>
</dbReference>
<dbReference type="Pfam" id="PF00569">
    <property type="entry name" value="ZZ"/>
    <property type="match status" value="1"/>
</dbReference>
<dbReference type="OrthoDB" id="4850726at2759"/>
<evidence type="ECO:0000256" key="4">
    <source>
        <dbReference type="SAM" id="MobiDB-lite"/>
    </source>
</evidence>
<dbReference type="SMART" id="SM00456">
    <property type="entry name" value="WW"/>
    <property type="match status" value="1"/>
</dbReference>
<evidence type="ECO:0000313" key="6">
    <source>
        <dbReference type="EMBL" id="ODM20286.1"/>
    </source>
</evidence>
<feature type="region of interest" description="Disordered" evidence="4">
    <location>
        <begin position="106"/>
        <end position="133"/>
    </location>
</feature>
<evidence type="ECO:0000256" key="2">
    <source>
        <dbReference type="ARBA" id="ARBA00022771"/>
    </source>
</evidence>
<dbReference type="PROSITE" id="PS01159">
    <property type="entry name" value="WW_DOMAIN_1"/>
    <property type="match status" value="1"/>
</dbReference>
<dbReference type="SUPFAM" id="SSF57850">
    <property type="entry name" value="RING/U-box"/>
    <property type="match status" value="1"/>
</dbReference>
<dbReference type="Pfam" id="PF06985">
    <property type="entry name" value="HET"/>
    <property type="match status" value="1"/>
</dbReference>
<evidence type="ECO:0000256" key="1">
    <source>
        <dbReference type="ARBA" id="ARBA00022723"/>
    </source>
</evidence>
<dbReference type="Gene3D" id="2.20.70.10">
    <property type="match status" value="1"/>
</dbReference>
<accession>A0A1E3BIS3</accession>
<keyword evidence="1" id="KW-0479">Metal-binding</keyword>
<dbReference type="InterPro" id="IPR010730">
    <property type="entry name" value="HET"/>
</dbReference>
<dbReference type="Gene3D" id="3.30.60.90">
    <property type="match status" value="1"/>
</dbReference>
<protein>
    <recommendedName>
        <fullName evidence="5">WW domain-containing protein</fullName>
    </recommendedName>
</protein>
<feature type="compositionally biased region" description="Acidic residues" evidence="4">
    <location>
        <begin position="731"/>
        <end position="741"/>
    </location>
</feature>
<dbReference type="GO" id="GO:0008270">
    <property type="term" value="F:zinc ion binding"/>
    <property type="evidence" value="ECO:0007669"/>
    <property type="project" value="UniProtKB-KW"/>
</dbReference>
<organism evidence="6 7">
    <name type="scientific">Aspergillus cristatus</name>
    <name type="common">Chinese Fuzhuan brick tea-fermentation fungus</name>
    <name type="synonym">Eurotium cristatum</name>
    <dbReference type="NCBI Taxonomy" id="573508"/>
    <lineage>
        <taxon>Eukaryota</taxon>
        <taxon>Fungi</taxon>
        <taxon>Dikarya</taxon>
        <taxon>Ascomycota</taxon>
        <taxon>Pezizomycotina</taxon>
        <taxon>Eurotiomycetes</taxon>
        <taxon>Eurotiomycetidae</taxon>
        <taxon>Eurotiales</taxon>
        <taxon>Aspergillaceae</taxon>
        <taxon>Aspergillus</taxon>
        <taxon>Aspergillus subgen. Aspergillus</taxon>
    </lineage>
</organism>
<feature type="compositionally biased region" description="Basic and acidic residues" evidence="4">
    <location>
        <begin position="712"/>
        <end position="726"/>
    </location>
</feature>
<dbReference type="InterPro" id="IPR036020">
    <property type="entry name" value="WW_dom_sf"/>
</dbReference>
<dbReference type="SUPFAM" id="SSF51045">
    <property type="entry name" value="WW domain"/>
    <property type="match status" value="1"/>
</dbReference>
<keyword evidence="3" id="KW-0862">Zinc</keyword>
<gene>
    <name evidence="6" type="ORF">SI65_03339</name>
</gene>
<dbReference type="PANTHER" id="PTHR24148:SF78">
    <property type="entry name" value="HETEROKARYON INCOMPATIBILITY DOMAIN-CONTAINING PROTEIN"/>
    <property type="match status" value="1"/>
</dbReference>
<dbReference type="Pfam" id="PF26639">
    <property type="entry name" value="Het-6_barrel"/>
    <property type="match status" value="1"/>
</dbReference>
<keyword evidence="7" id="KW-1185">Reference proteome</keyword>
<dbReference type="PROSITE" id="PS50020">
    <property type="entry name" value="WW_DOMAIN_2"/>
    <property type="match status" value="1"/>
</dbReference>
<dbReference type="PANTHER" id="PTHR24148">
    <property type="entry name" value="ANKYRIN REPEAT DOMAIN-CONTAINING PROTEIN 39 HOMOLOG-RELATED"/>
    <property type="match status" value="1"/>
</dbReference>
<dbReference type="STRING" id="573508.A0A1E3BIS3"/>
<dbReference type="CDD" id="cd00201">
    <property type="entry name" value="WW"/>
    <property type="match status" value="1"/>
</dbReference>
<name>A0A1E3BIS3_ASPCR</name>
<dbReference type="Proteomes" id="UP000094569">
    <property type="component" value="Unassembled WGS sequence"/>
</dbReference>
<comment type="caution">
    <text evidence="6">The sequence shown here is derived from an EMBL/GenBank/DDBJ whole genome shotgun (WGS) entry which is preliminary data.</text>
</comment>
<reference evidence="6 7" key="1">
    <citation type="journal article" date="2016" name="BMC Genomics">
        <title>Comparative genomic and transcriptomic analyses of the Fuzhuan brick tea-fermentation fungus Aspergillus cristatus.</title>
        <authorList>
            <person name="Ge Y."/>
            <person name="Wang Y."/>
            <person name="Liu Y."/>
            <person name="Tan Y."/>
            <person name="Ren X."/>
            <person name="Zhang X."/>
            <person name="Hyde K.D."/>
            <person name="Liu Y."/>
            <person name="Liu Z."/>
        </authorList>
    </citation>
    <scope>NUCLEOTIDE SEQUENCE [LARGE SCALE GENOMIC DNA]</scope>
    <source>
        <strain evidence="6 7">GZAAS20.1005</strain>
    </source>
</reference>
<dbReference type="Pfam" id="PF00397">
    <property type="entry name" value="WW"/>
    <property type="match status" value="1"/>
</dbReference>
<feature type="region of interest" description="Disordered" evidence="4">
    <location>
        <begin position="710"/>
        <end position="741"/>
    </location>
</feature>
<dbReference type="EMBL" id="JXNT01000003">
    <property type="protein sequence ID" value="ODM20286.1"/>
    <property type="molecule type" value="Genomic_DNA"/>
</dbReference>